<organism evidence="1 2">
    <name type="scientific">Elysia crispata</name>
    <name type="common">lettuce slug</name>
    <dbReference type="NCBI Taxonomy" id="231223"/>
    <lineage>
        <taxon>Eukaryota</taxon>
        <taxon>Metazoa</taxon>
        <taxon>Spiralia</taxon>
        <taxon>Lophotrochozoa</taxon>
        <taxon>Mollusca</taxon>
        <taxon>Gastropoda</taxon>
        <taxon>Heterobranchia</taxon>
        <taxon>Euthyneura</taxon>
        <taxon>Panpulmonata</taxon>
        <taxon>Sacoglossa</taxon>
        <taxon>Placobranchoidea</taxon>
        <taxon>Plakobranchidae</taxon>
        <taxon>Elysia</taxon>
    </lineage>
</organism>
<reference evidence="1" key="1">
    <citation type="journal article" date="2023" name="G3 (Bethesda)">
        <title>A reference genome for the long-term kleptoplast-retaining sea slug Elysia crispata morphotype clarki.</title>
        <authorList>
            <person name="Eastman K.E."/>
            <person name="Pendleton A.L."/>
            <person name="Shaikh M.A."/>
            <person name="Suttiyut T."/>
            <person name="Ogas R."/>
            <person name="Tomko P."/>
            <person name="Gavelis G."/>
            <person name="Widhalm J.R."/>
            <person name="Wisecaver J.H."/>
        </authorList>
    </citation>
    <scope>NUCLEOTIDE SEQUENCE</scope>
    <source>
        <strain evidence="1">ECLA1</strain>
    </source>
</reference>
<sequence>MLGKCKPLLSSCSSQSNVSCLCASFDIGVTEKSTLIAFRAFGKETTYGPAEIVTNHRCLNNWIQFCVSSCLLKQFRLQPLVSEILDPVLCVILPPQTIEIVTISV</sequence>
<gene>
    <name evidence="1" type="ORF">RRG08_017810</name>
</gene>
<accession>A0AAE1CKR3</accession>
<evidence type="ECO:0000313" key="2">
    <source>
        <dbReference type="Proteomes" id="UP001283361"/>
    </source>
</evidence>
<dbReference type="Proteomes" id="UP001283361">
    <property type="component" value="Unassembled WGS sequence"/>
</dbReference>
<dbReference type="EMBL" id="JAWDGP010007768">
    <property type="protein sequence ID" value="KAK3705658.1"/>
    <property type="molecule type" value="Genomic_DNA"/>
</dbReference>
<comment type="caution">
    <text evidence="1">The sequence shown here is derived from an EMBL/GenBank/DDBJ whole genome shotgun (WGS) entry which is preliminary data.</text>
</comment>
<keyword evidence="2" id="KW-1185">Reference proteome</keyword>
<name>A0AAE1CKR3_9GAST</name>
<proteinExistence type="predicted"/>
<protein>
    <submittedName>
        <fullName evidence="1">Uncharacterized protein</fullName>
    </submittedName>
</protein>
<evidence type="ECO:0000313" key="1">
    <source>
        <dbReference type="EMBL" id="KAK3705658.1"/>
    </source>
</evidence>
<dbReference type="AlphaFoldDB" id="A0AAE1CKR3"/>